<dbReference type="InterPro" id="IPR013249">
    <property type="entry name" value="RNA_pol_sigma70_r4_t2"/>
</dbReference>
<comment type="caution">
    <text evidence="8">The sequence shown here is derived from an EMBL/GenBank/DDBJ whole genome shotgun (WGS) entry which is preliminary data.</text>
</comment>
<proteinExistence type="inferred from homology"/>
<dbReference type="SUPFAM" id="SSF88659">
    <property type="entry name" value="Sigma3 and sigma4 domains of RNA polymerase sigma factors"/>
    <property type="match status" value="1"/>
</dbReference>
<keyword evidence="5" id="KW-0804">Transcription</keyword>
<evidence type="ECO:0000256" key="5">
    <source>
        <dbReference type="ARBA" id="ARBA00023163"/>
    </source>
</evidence>
<keyword evidence="9" id="KW-1185">Reference proteome</keyword>
<dbReference type="Proteomes" id="UP000324701">
    <property type="component" value="Unassembled WGS sequence"/>
</dbReference>
<sequence length="217" mass="24096">MAVIARTVADERWATEADLIAALKAGDGHAFRALVETLHAPLVRMASVYVSRATAEDAVQDAWASVVRSIARFEGRASVRTWVFRVVLNRVRTLARKEASIVPFAIAGPEADPHPSVDPQRLIHPELGAHHWRDVPARWELLPEQQLMSAEVRSVVIDALQKLPGAQREVVAMRDLEGWSSAETCEALGISAVNQRVLLHRGRTALRAVLEEYFHDH</sequence>
<dbReference type="PANTHER" id="PTHR43133:SF8">
    <property type="entry name" value="RNA POLYMERASE SIGMA FACTOR HI_1459-RELATED"/>
    <property type="match status" value="1"/>
</dbReference>
<dbReference type="PANTHER" id="PTHR43133">
    <property type="entry name" value="RNA POLYMERASE ECF-TYPE SIGMA FACTO"/>
    <property type="match status" value="1"/>
</dbReference>
<dbReference type="Gene3D" id="1.10.10.10">
    <property type="entry name" value="Winged helix-like DNA-binding domain superfamily/Winged helix DNA-binding domain"/>
    <property type="match status" value="1"/>
</dbReference>
<evidence type="ECO:0000256" key="2">
    <source>
        <dbReference type="ARBA" id="ARBA00023015"/>
    </source>
</evidence>
<evidence type="ECO:0000259" key="7">
    <source>
        <dbReference type="Pfam" id="PF08281"/>
    </source>
</evidence>
<feature type="domain" description="RNA polymerase sigma-70 region 2" evidence="6">
    <location>
        <begin position="34"/>
        <end position="99"/>
    </location>
</feature>
<dbReference type="Pfam" id="PF04542">
    <property type="entry name" value="Sigma70_r2"/>
    <property type="match status" value="1"/>
</dbReference>
<keyword evidence="4" id="KW-0238">DNA-binding</keyword>
<accession>A0A5B1BLJ5</accession>
<evidence type="ECO:0000256" key="3">
    <source>
        <dbReference type="ARBA" id="ARBA00023082"/>
    </source>
</evidence>
<dbReference type="InterPro" id="IPR039425">
    <property type="entry name" value="RNA_pol_sigma-70-like"/>
</dbReference>
<dbReference type="SUPFAM" id="SSF88946">
    <property type="entry name" value="Sigma2 domain of RNA polymerase sigma factors"/>
    <property type="match status" value="1"/>
</dbReference>
<keyword evidence="2" id="KW-0805">Transcription regulation</keyword>
<feature type="domain" description="RNA polymerase sigma factor 70 region 4 type 2" evidence="7">
    <location>
        <begin position="156"/>
        <end position="206"/>
    </location>
</feature>
<dbReference type="Gene3D" id="1.10.1740.10">
    <property type="match status" value="1"/>
</dbReference>
<dbReference type="NCBIfam" id="TIGR02937">
    <property type="entry name" value="sigma70-ECF"/>
    <property type="match status" value="1"/>
</dbReference>
<evidence type="ECO:0000256" key="4">
    <source>
        <dbReference type="ARBA" id="ARBA00023125"/>
    </source>
</evidence>
<dbReference type="Pfam" id="PF08281">
    <property type="entry name" value="Sigma70_r4_2"/>
    <property type="match status" value="1"/>
</dbReference>
<dbReference type="InterPro" id="IPR007627">
    <property type="entry name" value="RNA_pol_sigma70_r2"/>
</dbReference>
<dbReference type="AlphaFoldDB" id="A0A5B1BLJ5"/>
<dbReference type="InterPro" id="IPR013325">
    <property type="entry name" value="RNA_pol_sigma_r2"/>
</dbReference>
<reference evidence="8 9" key="1">
    <citation type="submission" date="2019-09" db="EMBL/GenBank/DDBJ databases">
        <title>Report of infection by Mycobacterium simiae a patient suffering from pulmonary tuberculosis.</title>
        <authorList>
            <person name="Mohanty P.S."/>
            <person name="Bansal A.K."/>
            <person name="Singh H."/>
            <person name="Sharma S."/>
            <person name="Patil S.A."/>
            <person name="Upadhaya P."/>
            <person name="Singh P.K."/>
            <person name="Kumar D."/>
            <person name="Kumar S."/>
            <person name="Singh R.K."/>
            <person name="Chaudhary B."/>
        </authorList>
    </citation>
    <scope>NUCLEOTIDE SEQUENCE [LARGE SCALE GENOMIC DNA]</scope>
    <source>
        <strain evidence="8 9">JAL-560-SIM</strain>
    </source>
</reference>
<keyword evidence="3" id="KW-0731">Sigma factor</keyword>
<evidence type="ECO:0000313" key="9">
    <source>
        <dbReference type="Proteomes" id="UP000324701"/>
    </source>
</evidence>
<dbReference type="InterPro" id="IPR013324">
    <property type="entry name" value="RNA_pol_sigma_r3/r4-like"/>
</dbReference>
<evidence type="ECO:0000259" key="6">
    <source>
        <dbReference type="Pfam" id="PF04542"/>
    </source>
</evidence>
<dbReference type="GO" id="GO:0016987">
    <property type="term" value="F:sigma factor activity"/>
    <property type="evidence" value="ECO:0007669"/>
    <property type="project" value="UniProtKB-KW"/>
</dbReference>
<gene>
    <name evidence="8" type="ORF">F0Q45_21490</name>
</gene>
<dbReference type="CDD" id="cd06171">
    <property type="entry name" value="Sigma70_r4"/>
    <property type="match status" value="1"/>
</dbReference>
<dbReference type="GO" id="GO:0006352">
    <property type="term" value="P:DNA-templated transcription initiation"/>
    <property type="evidence" value="ECO:0007669"/>
    <property type="project" value="InterPro"/>
</dbReference>
<dbReference type="GO" id="GO:0003677">
    <property type="term" value="F:DNA binding"/>
    <property type="evidence" value="ECO:0007669"/>
    <property type="project" value="UniProtKB-KW"/>
</dbReference>
<dbReference type="InterPro" id="IPR014284">
    <property type="entry name" value="RNA_pol_sigma-70_dom"/>
</dbReference>
<dbReference type="OrthoDB" id="5244716at2"/>
<dbReference type="InterPro" id="IPR036388">
    <property type="entry name" value="WH-like_DNA-bd_sf"/>
</dbReference>
<organism evidence="8 9">
    <name type="scientific">Mycobacterium simiae</name>
    <name type="common">Mycobacterium habana</name>
    <dbReference type="NCBI Taxonomy" id="1784"/>
    <lineage>
        <taxon>Bacteria</taxon>
        <taxon>Bacillati</taxon>
        <taxon>Actinomycetota</taxon>
        <taxon>Actinomycetes</taxon>
        <taxon>Mycobacteriales</taxon>
        <taxon>Mycobacteriaceae</taxon>
        <taxon>Mycobacterium</taxon>
        <taxon>Mycobacterium simiae complex</taxon>
    </lineage>
</organism>
<evidence type="ECO:0000256" key="1">
    <source>
        <dbReference type="ARBA" id="ARBA00010641"/>
    </source>
</evidence>
<comment type="similarity">
    <text evidence="1">Belongs to the sigma-70 factor family. ECF subfamily.</text>
</comment>
<protein>
    <submittedName>
        <fullName evidence="8">RNA polymerase sigma factor</fullName>
    </submittedName>
</protein>
<dbReference type="EMBL" id="VTZN01000178">
    <property type="protein sequence ID" value="KAA1248283.1"/>
    <property type="molecule type" value="Genomic_DNA"/>
</dbReference>
<name>A0A5B1BLJ5_MYCSI</name>
<evidence type="ECO:0000313" key="8">
    <source>
        <dbReference type="EMBL" id="KAA1248283.1"/>
    </source>
</evidence>
<dbReference type="RefSeq" id="WP_149655856.1">
    <property type="nucleotide sequence ID" value="NZ_VTZN01000178.1"/>
</dbReference>